<dbReference type="InterPro" id="IPR027500">
    <property type="entry name" value="Ribosomal_eS1_euk"/>
</dbReference>
<feature type="region of interest" description="Disordered" evidence="5">
    <location>
        <begin position="1"/>
        <end position="21"/>
    </location>
</feature>
<dbReference type="GO" id="GO:0022627">
    <property type="term" value="C:cytosolic small ribosomal subunit"/>
    <property type="evidence" value="ECO:0007669"/>
    <property type="project" value="UniProtKB-UniRule"/>
</dbReference>
<keyword evidence="8" id="KW-1185">Reference proteome</keyword>
<evidence type="ECO:0000256" key="1">
    <source>
        <dbReference type="ARBA" id="ARBA00022490"/>
    </source>
</evidence>
<comment type="subunit">
    <text evidence="4">Component of the small ribosomal subunit. Mature ribosomes consist of a small (40S) and a large (60S) subunit. The 40S subunit contains about 33 different proteins and 1 molecule of RNA (18S). The 60S subunit contains about 49 different proteins and 3 molecules of RNA (25S, 5.8S and 5S).</text>
</comment>
<keyword evidence="3 4" id="KW-0687">Ribonucleoprotein</keyword>
<evidence type="ECO:0000256" key="4">
    <source>
        <dbReference type="HAMAP-Rule" id="MF_03122"/>
    </source>
</evidence>
<dbReference type="AlphaFoldDB" id="A0A9P1C3F0"/>
<dbReference type="Pfam" id="PF01015">
    <property type="entry name" value="Ribosomal_S3Ae"/>
    <property type="match status" value="1"/>
</dbReference>
<dbReference type="SMART" id="SM01397">
    <property type="entry name" value="Ribosomal_S3Ae"/>
    <property type="match status" value="1"/>
</dbReference>
<dbReference type="Proteomes" id="UP001152797">
    <property type="component" value="Unassembled WGS sequence"/>
</dbReference>
<dbReference type="EMBL" id="CAMXCT030000779">
    <property type="protein sequence ID" value="CAL4770438.1"/>
    <property type="molecule type" value="Genomic_DNA"/>
</dbReference>
<feature type="compositionally biased region" description="Basic residues" evidence="5">
    <location>
        <begin position="1"/>
        <end position="19"/>
    </location>
</feature>
<evidence type="ECO:0000256" key="5">
    <source>
        <dbReference type="SAM" id="MobiDB-lite"/>
    </source>
</evidence>
<dbReference type="PANTHER" id="PTHR11830">
    <property type="entry name" value="40S RIBOSOMAL PROTEIN S3A"/>
    <property type="match status" value="1"/>
</dbReference>
<accession>A0A9P1C3F0</accession>
<keyword evidence="1 4" id="KW-0963">Cytoplasm</keyword>
<evidence type="ECO:0000256" key="2">
    <source>
        <dbReference type="ARBA" id="ARBA00022980"/>
    </source>
</evidence>
<sequence length="267" mass="30060">MAVGKNKRLTKGGKKGGKKKAGDPFLRKEWYDIKAPSMFTVRQCGKTLVSRTQGTKIATEELKGRVLEVNLADLNNDEDQASKKIRLCIEEVQGRSCLTDFHGMSLTRDKICSLIKKWQTLIEAHVDVKTTDGYVVRMFAIAFTKHQRGQVKVNCYAQSAQIRKIRKKMVEIMTQEASKVQLRELVKKLIPESIGKEMEKQCQGIFPLKDCLIRKVKILKKPKFDITKLMELHGEGGDDTGVEMMRPEADEAMNTLTADVAAAGDDE</sequence>
<proteinExistence type="inferred from homology"/>
<gene>
    <name evidence="6" type="ORF">C1SCF055_LOCUS10767</name>
</gene>
<evidence type="ECO:0000313" key="7">
    <source>
        <dbReference type="EMBL" id="CAL1136501.1"/>
    </source>
</evidence>
<dbReference type="GO" id="GO:0003735">
    <property type="term" value="F:structural constituent of ribosome"/>
    <property type="evidence" value="ECO:0007669"/>
    <property type="project" value="UniProtKB-UniRule"/>
</dbReference>
<reference evidence="6" key="1">
    <citation type="submission" date="2022-10" db="EMBL/GenBank/DDBJ databases">
        <authorList>
            <person name="Chen Y."/>
            <person name="Dougan E. K."/>
            <person name="Chan C."/>
            <person name="Rhodes N."/>
            <person name="Thang M."/>
        </authorList>
    </citation>
    <scope>NUCLEOTIDE SEQUENCE</scope>
</reference>
<dbReference type="EMBL" id="CAMXCT010000779">
    <property type="protein sequence ID" value="CAI3983126.1"/>
    <property type="molecule type" value="Genomic_DNA"/>
</dbReference>
<name>A0A9P1C3F0_9DINO</name>
<comment type="caution">
    <text evidence="6">The sequence shown here is derived from an EMBL/GenBank/DDBJ whole genome shotgun (WGS) entry which is preliminary data.</text>
</comment>
<feature type="initiator methionine" description="Removed" evidence="4">
    <location>
        <position position="1"/>
    </location>
</feature>
<comment type="similarity">
    <text evidence="4">Belongs to the eukaryotic ribosomal protein eS1 family.</text>
</comment>
<protein>
    <recommendedName>
        <fullName evidence="4">Small ribosomal subunit protein eS1</fullName>
    </recommendedName>
</protein>
<dbReference type="HAMAP" id="MF_03122">
    <property type="entry name" value="Ribosomal_eS1_euk"/>
    <property type="match status" value="1"/>
</dbReference>
<dbReference type="EMBL" id="CAMXCT020000779">
    <property type="protein sequence ID" value="CAL1136501.1"/>
    <property type="molecule type" value="Genomic_DNA"/>
</dbReference>
<dbReference type="GO" id="GO:0006412">
    <property type="term" value="P:translation"/>
    <property type="evidence" value="ECO:0007669"/>
    <property type="project" value="UniProtKB-UniRule"/>
</dbReference>
<evidence type="ECO:0000256" key="3">
    <source>
        <dbReference type="ARBA" id="ARBA00023274"/>
    </source>
</evidence>
<keyword evidence="2 4" id="KW-0689">Ribosomal protein</keyword>
<dbReference type="OrthoDB" id="9834376at2759"/>
<evidence type="ECO:0000313" key="6">
    <source>
        <dbReference type="EMBL" id="CAI3983126.1"/>
    </source>
</evidence>
<evidence type="ECO:0000313" key="8">
    <source>
        <dbReference type="Proteomes" id="UP001152797"/>
    </source>
</evidence>
<organism evidence="6">
    <name type="scientific">Cladocopium goreaui</name>
    <dbReference type="NCBI Taxonomy" id="2562237"/>
    <lineage>
        <taxon>Eukaryota</taxon>
        <taxon>Sar</taxon>
        <taxon>Alveolata</taxon>
        <taxon>Dinophyceae</taxon>
        <taxon>Suessiales</taxon>
        <taxon>Symbiodiniaceae</taxon>
        <taxon>Cladocopium</taxon>
    </lineage>
</organism>
<reference evidence="7" key="2">
    <citation type="submission" date="2024-04" db="EMBL/GenBank/DDBJ databases">
        <authorList>
            <person name="Chen Y."/>
            <person name="Shah S."/>
            <person name="Dougan E. K."/>
            <person name="Thang M."/>
            <person name="Chan C."/>
        </authorList>
    </citation>
    <scope>NUCLEOTIDE SEQUENCE [LARGE SCALE GENOMIC DNA]</scope>
</reference>
<dbReference type="InterPro" id="IPR001593">
    <property type="entry name" value="Ribosomal_eS1"/>
</dbReference>
<comment type="subcellular location">
    <subcellularLocation>
        <location evidence="4">Cytoplasm</location>
    </subcellularLocation>
</comment>